<feature type="region of interest" description="Disordered" evidence="1">
    <location>
        <begin position="232"/>
        <end position="253"/>
    </location>
</feature>
<feature type="compositionally biased region" description="Basic and acidic residues" evidence="1">
    <location>
        <begin position="291"/>
        <end position="306"/>
    </location>
</feature>
<feature type="region of interest" description="Disordered" evidence="1">
    <location>
        <begin position="208"/>
        <end position="227"/>
    </location>
</feature>
<keyword evidence="3" id="KW-1185">Reference proteome</keyword>
<dbReference type="EMBL" id="JAKWBI020000355">
    <property type="protein sequence ID" value="KAJ2896066.1"/>
    <property type="molecule type" value="Genomic_DNA"/>
</dbReference>
<dbReference type="Proteomes" id="UP001201980">
    <property type="component" value="Unassembled WGS sequence"/>
</dbReference>
<evidence type="ECO:0000313" key="2">
    <source>
        <dbReference type="EMBL" id="KAJ2896066.1"/>
    </source>
</evidence>
<organism evidence="2 3">
    <name type="scientific">Zalerion maritima</name>
    <dbReference type="NCBI Taxonomy" id="339359"/>
    <lineage>
        <taxon>Eukaryota</taxon>
        <taxon>Fungi</taxon>
        <taxon>Dikarya</taxon>
        <taxon>Ascomycota</taxon>
        <taxon>Pezizomycotina</taxon>
        <taxon>Sordariomycetes</taxon>
        <taxon>Lulworthiomycetidae</taxon>
        <taxon>Lulworthiales</taxon>
        <taxon>Lulworthiaceae</taxon>
        <taxon>Zalerion</taxon>
    </lineage>
</organism>
<gene>
    <name evidence="2" type="ORF">MKZ38_005894</name>
</gene>
<keyword evidence="2" id="KW-0808">Transferase</keyword>
<dbReference type="AlphaFoldDB" id="A0AAD5WQ25"/>
<keyword evidence="2" id="KW-0418">Kinase</keyword>
<feature type="compositionally biased region" description="Low complexity" evidence="1">
    <location>
        <begin position="210"/>
        <end position="227"/>
    </location>
</feature>
<feature type="region of interest" description="Disordered" evidence="1">
    <location>
        <begin position="119"/>
        <end position="192"/>
    </location>
</feature>
<dbReference type="GO" id="GO:0016301">
    <property type="term" value="F:kinase activity"/>
    <property type="evidence" value="ECO:0007669"/>
    <property type="project" value="UniProtKB-KW"/>
</dbReference>
<protein>
    <submittedName>
        <fullName evidence="2">Thymidylate kinase</fullName>
    </submittedName>
</protein>
<reference evidence="2" key="1">
    <citation type="submission" date="2022-07" db="EMBL/GenBank/DDBJ databases">
        <title>Draft genome sequence of Zalerion maritima ATCC 34329, a (micro)plastics degrading marine fungus.</title>
        <authorList>
            <person name="Paco A."/>
            <person name="Goncalves M.F.M."/>
            <person name="Rocha-Santos T.A.P."/>
            <person name="Alves A."/>
        </authorList>
    </citation>
    <scope>NUCLEOTIDE SEQUENCE</scope>
    <source>
        <strain evidence="2">ATCC 34329</strain>
    </source>
</reference>
<sequence>MASVGRQPFAPLDGARLQNLTSIKNRQNALTPNSSTKRKAALIEDADDFENLDPAQFSKRSKGLGSFFPNKEVYRSAIVLTNKASSGPSAATTTPLAATPTPAPTISATAASNLSHSTRAGAGSIVSPRRSLLNPKSPAKFGGAITKSSPLVPPGRSSPHRSKRSGLLNTRRRSGPYARIDPPRAASVPAPPFSLDAALKGTIPSYAARSGSSGKASSSSSSLSPLLPATTSSALASGRVRTPAKPDKLGGSSMKDSWFFDIHEDTHEQEMTNLLQHSTCVLDISSDEETETKRRREKDEGRDKENVPPTDDVSQTSTRLRRGVEVGVGSENENAMMVEEKIEARQALREMDVKAFFAEGCDERSVFVVPGDEDEDAETVVDEGEMMERRLEVEGGEGAEMKQTSDFVFSAPPPPPGVGAEAVPLPEAGLDELDFEIAVDEEVLKDVPSVEELMGHSAVEAGPKAAVLEPVEGTRMADVGESFELWESGSARDENEAPSTEAC</sequence>
<evidence type="ECO:0000256" key="1">
    <source>
        <dbReference type="SAM" id="MobiDB-lite"/>
    </source>
</evidence>
<name>A0AAD5WQ25_9PEZI</name>
<feature type="region of interest" description="Disordered" evidence="1">
    <location>
        <begin position="285"/>
        <end position="321"/>
    </location>
</feature>
<comment type="caution">
    <text evidence="2">The sequence shown here is derived from an EMBL/GenBank/DDBJ whole genome shotgun (WGS) entry which is preliminary data.</text>
</comment>
<feature type="region of interest" description="Disordered" evidence="1">
    <location>
        <begin position="481"/>
        <end position="503"/>
    </location>
</feature>
<evidence type="ECO:0000313" key="3">
    <source>
        <dbReference type="Proteomes" id="UP001201980"/>
    </source>
</evidence>
<feature type="compositionally biased region" description="Basic residues" evidence="1">
    <location>
        <begin position="158"/>
        <end position="174"/>
    </location>
</feature>
<proteinExistence type="predicted"/>
<accession>A0AAD5WQ25</accession>